<dbReference type="InterPro" id="IPR050922">
    <property type="entry name" value="LytR/CpsA/Psr_CW_biosynth"/>
</dbReference>
<feature type="region of interest" description="Disordered" evidence="2">
    <location>
        <begin position="55"/>
        <end position="105"/>
    </location>
</feature>
<evidence type="ECO:0000256" key="2">
    <source>
        <dbReference type="SAM" id="MobiDB-lite"/>
    </source>
</evidence>
<evidence type="ECO:0000259" key="4">
    <source>
        <dbReference type="Pfam" id="PF03816"/>
    </source>
</evidence>
<dbReference type="EMBL" id="BAAAVT010000004">
    <property type="protein sequence ID" value="GAA3055767.1"/>
    <property type="molecule type" value="Genomic_DNA"/>
</dbReference>
<name>A0ABP6LQD5_9MICC</name>
<dbReference type="Proteomes" id="UP001500236">
    <property type="component" value="Unassembled WGS sequence"/>
</dbReference>
<dbReference type="InterPro" id="IPR004474">
    <property type="entry name" value="LytR_CpsA_psr"/>
</dbReference>
<reference evidence="6" key="1">
    <citation type="journal article" date="2019" name="Int. J. Syst. Evol. Microbiol.">
        <title>The Global Catalogue of Microorganisms (GCM) 10K type strain sequencing project: providing services to taxonomists for standard genome sequencing and annotation.</title>
        <authorList>
            <consortium name="The Broad Institute Genomics Platform"/>
            <consortium name="The Broad Institute Genome Sequencing Center for Infectious Disease"/>
            <person name="Wu L."/>
            <person name="Ma J."/>
        </authorList>
    </citation>
    <scope>NUCLEOTIDE SEQUENCE [LARGE SCALE GENOMIC DNA]</scope>
    <source>
        <strain evidence="6">JCM 14309</strain>
    </source>
</reference>
<sequence length="346" mass="37869">MAEETVEESRRRRKRRSRLTIGIVLGSLVVLVAGALVASLLYLNSLSRSYEENVQTFGDEETFPDEADRPEKDEDDESINILLIGSDDHGGSGESEDLPRVPQGGRSDTMMLVHIPADRDSVQVMSIPRDLWVEVPGHGWHKVNAPLALGGISLTVQTLEGLFDARIDHIASVDMLGFIGLVDALGGVDVNSSYPESFTTGEGYTFEPGVQHMDSEQALSFVRHRATFPDGDLQRVRNQQAFIRAVIQESVSPSNLTNPGQVQDMVETFAPHLVVDETLDSSTVASLGWQMRGAVSDIQLFTLPTGDSGRSADGQWIWNQDTQAISEISEALSDGTLQEYVDDNDL</sequence>
<dbReference type="Gene3D" id="3.40.630.190">
    <property type="entry name" value="LCP protein"/>
    <property type="match status" value="1"/>
</dbReference>
<feature type="domain" description="Cell envelope-related transcriptional attenuator" evidence="4">
    <location>
        <begin position="106"/>
        <end position="250"/>
    </location>
</feature>
<organism evidence="5 6">
    <name type="scientific">Nesterenkonia aethiopica</name>
    <dbReference type="NCBI Taxonomy" id="269144"/>
    <lineage>
        <taxon>Bacteria</taxon>
        <taxon>Bacillati</taxon>
        <taxon>Actinomycetota</taxon>
        <taxon>Actinomycetes</taxon>
        <taxon>Micrococcales</taxon>
        <taxon>Micrococcaceae</taxon>
        <taxon>Nesterenkonia</taxon>
    </lineage>
</organism>
<keyword evidence="3" id="KW-1133">Transmembrane helix</keyword>
<evidence type="ECO:0000313" key="6">
    <source>
        <dbReference type="Proteomes" id="UP001500236"/>
    </source>
</evidence>
<dbReference type="PANTHER" id="PTHR33392:SF6">
    <property type="entry name" value="POLYISOPRENYL-TEICHOIC ACID--PEPTIDOGLYCAN TEICHOIC ACID TRANSFERASE TAGU"/>
    <property type="match status" value="1"/>
</dbReference>
<keyword evidence="3" id="KW-0472">Membrane</keyword>
<comment type="similarity">
    <text evidence="1">Belongs to the LytR/CpsA/Psr (LCP) family.</text>
</comment>
<protein>
    <submittedName>
        <fullName evidence="5">LCP family protein</fullName>
    </submittedName>
</protein>
<proteinExistence type="inferred from homology"/>
<keyword evidence="3" id="KW-0812">Transmembrane</keyword>
<gene>
    <name evidence="5" type="ORF">GCM10010529_07130</name>
</gene>
<keyword evidence="6" id="KW-1185">Reference proteome</keyword>
<comment type="caution">
    <text evidence="5">The sequence shown here is derived from an EMBL/GenBank/DDBJ whole genome shotgun (WGS) entry which is preliminary data.</text>
</comment>
<dbReference type="NCBIfam" id="TIGR00350">
    <property type="entry name" value="lytR_cpsA_psr"/>
    <property type="match status" value="1"/>
</dbReference>
<dbReference type="RefSeq" id="WP_070161030.1">
    <property type="nucleotide sequence ID" value="NZ_BAAAVT010000004.1"/>
</dbReference>
<accession>A0ABP6LQD5</accession>
<evidence type="ECO:0000256" key="3">
    <source>
        <dbReference type="SAM" id="Phobius"/>
    </source>
</evidence>
<evidence type="ECO:0000313" key="5">
    <source>
        <dbReference type="EMBL" id="GAA3055767.1"/>
    </source>
</evidence>
<dbReference type="PANTHER" id="PTHR33392">
    <property type="entry name" value="POLYISOPRENYL-TEICHOIC ACID--PEPTIDOGLYCAN TEICHOIC ACID TRANSFERASE TAGU"/>
    <property type="match status" value="1"/>
</dbReference>
<feature type="transmembrane region" description="Helical" evidence="3">
    <location>
        <begin position="21"/>
        <end position="43"/>
    </location>
</feature>
<evidence type="ECO:0000256" key="1">
    <source>
        <dbReference type="ARBA" id="ARBA00006068"/>
    </source>
</evidence>
<dbReference type="Pfam" id="PF03816">
    <property type="entry name" value="LytR_cpsA_psr"/>
    <property type="match status" value="1"/>
</dbReference>